<evidence type="ECO:0000313" key="5">
    <source>
        <dbReference type="EMBL" id="GAV50305.1"/>
    </source>
</evidence>
<feature type="domain" description="BTB" evidence="4">
    <location>
        <begin position="769"/>
        <end position="834"/>
    </location>
</feature>
<evidence type="ECO:0000256" key="2">
    <source>
        <dbReference type="PROSITE-ProRule" id="PRU00235"/>
    </source>
</evidence>
<gene>
    <name evidence="5" type="ORF">ZYGR_0U01610</name>
</gene>
<feature type="repeat" description="RCC1" evidence="2">
    <location>
        <begin position="255"/>
        <end position="316"/>
    </location>
</feature>
<evidence type="ECO:0000256" key="1">
    <source>
        <dbReference type="ARBA" id="ARBA00022737"/>
    </source>
</evidence>
<dbReference type="Pfam" id="PF13540">
    <property type="entry name" value="RCC1_2"/>
    <property type="match status" value="1"/>
</dbReference>
<dbReference type="SUPFAM" id="SSF54695">
    <property type="entry name" value="POZ domain"/>
    <property type="match status" value="1"/>
</dbReference>
<feature type="region of interest" description="Disordered" evidence="3">
    <location>
        <begin position="1072"/>
        <end position="1286"/>
    </location>
</feature>
<evidence type="ECO:0000259" key="4">
    <source>
        <dbReference type="PROSITE" id="PS50097"/>
    </source>
</evidence>
<keyword evidence="1" id="KW-0677">Repeat</keyword>
<dbReference type="EMBL" id="BDGX01000021">
    <property type="protein sequence ID" value="GAV50305.1"/>
    <property type="molecule type" value="Genomic_DNA"/>
</dbReference>
<reference evidence="5 6" key="1">
    <citation type="submission" date="2016-08" db="EMBL/GenBank/DDBJ databases">
        <title>Draft genome sequence of allopolyploid Zygosaccharomyces rouxii.</title>
        <authorList>
            <person name="Watanabe J."/>
            <person name="Uehara K."/>
            <person name="Mogi Y."/>
            <person name="Tsukioka Y."/>
        </authorList>
    </citation>
    <scope>NUCLEOTIDE SEQUENCE [LARGE SCALE GENOMIC DNA]</scope>
    <source>
        <strain evidence="5 6">NBRC 110957</strain>
    </source>
</reference>
<dbReference type="PROSITE" id="PS50097">
    <property type="entry name" value="BTB"/>
    <property type="match status" value="1"/>
</dbReference>
<dbReference type="InterPro" id="IPR009091">
    <property type="entry name" value="RCC1/BLIP-II"/>
</dbReference>
<feature type="compositionally biased region" description="Polar residues" evidence="3">
    <location>
        <begin position="1205"/>
        <end position="1214"/>
    </location>
</feature>
<feature type="compositionally biased region" description="Polar residues" evidence="3">
    <location>
        <begin position="1019"/>
        <end position="1033"/>
    </location>
</feature>
<name>A0A1Q3A3K4_ZYGRO</name>
<dbReference type="Pfam" id="PF00651">
    <property type="entry name" value="BTB"/>
    <property type="match status" value="1"/>
</dbReference>
<organism evidence="5 6">
    <name type="scientific">Zygosaccharomyces rouxii</name>
    <dbReference type="NCBI Taxonomy" id="4956"/>
    <lineage>
        <taxon>Eukaryota</taxon>
        <taxon>Fungi</taxon>
        <taxon>Dikarya</taxon>
        <taxon>Ascomycota</taxon>
        <taxon>Saccharomycotina</taxon>
        <taxon>Saccharomycetes</taxon>
        <taxon>Saccharomycetales</taxon>
        <taxon>Saccharomycetaceae</taxon>
        <taxon>Zygosaccharomyces</taxon>
    </lineage>
</organism>
<feature type="compositionally biased region" description="Basic residues" evidence="3">
    <location>
        <begin position="1345"/>
        <end position="1355"/>
    </location>
</feature>
<dbReference type="Gene3D" id="3.30.710.10">
    <property type="entry name" value="Potassium Channel Kv1.1, Chain A"/>
    <property type="match status" value="1"/>
</dbReference>
<feature type="compositionally biased region" description="Low complexity" evidence="3">
    <location>
        <begin position="1185"/>
        <end position="1199"/>
    </location>
</feature>
<feature type="compositionally biased region" description="Polar residues" evidence="3">
    <location>
        <begin position="1126"/>
        <end position="1146"/>
    </location>
</feature>
<dbReference type="CDD" id="cd18186">
    <property type="entry name" value="BTB_POZ_ZBTB_KLHL-like"/>
    <property type="match status" value="1"/>
</dbReference>
<dbReference type="SMART" id="SM00225">
    <property type="entry name" value="BTB"/>
    <property type="match status" value="1"/>
</dbReference>
<sequence>MMRQQQRNDTKRRDVFGRNYSYLQSCLPHMGELETIDLYSHDLESGYTPLHVTLKQGHLQNSFKLYKHWKDEVEYLSHKFGGHVLGQVDREGLTPLELYDLELEGPARRFPQMIGYRTGETDSGSLVVWGDKPPEQSTFGSYVLTWGSNVNYQLGTGTKDDRQNMFQLVINQLETHGYLPSGEKFKQICMRRYHSLILTTDNKIYTCGTGSRGRLGNGTAESPQPTFTQAWDLKGLKVKMVASSDHHTLVLTEDDAVYSWGWNAYGQSGQSLGKKSDDKNVNKITVSSPKRINFLDNDAITFVACSKIHSCAATASGNIILWGLNLGQMGGSKPVHATPNSQYHDEDGYIVRTPMVVSLPNHQVEQIVCTEMVTFIRTQGNTLHVLSNYTMRTFKIPLPKSRTYKEIDAFDHFTPREVPSEVVDMKCSNRFGNRICFKYASGRIGIINWKGDSTKMWSKMPNSLPVNLYWTPNLQSNRCADFDVSAQGKLLICTVSGEVYTLDGVNSRPEKVHSSKLHSGRAVNVSCDSSFGSFAILKSEFNEIPMIYPKDTLYFDFSQYSPLKGKVRDRHNLVWGLLNEPQFRCADYLSNHKLITEVKGDEKNSELRKIKDSGSSLANFEDARTTVLAQQEIFEDANFDVAFVDSQTRLPICYCHKLILQSRCQKLLKSIADTGRYDAKNSGLEFVLRDRGKNENVWNIGVKADKDASESLQKVTHFLYTDERHFGQSTSKLLFDLVDNSHHLARLPISLQESWKHNNSDSHHQNTSTDVRILVNDGILEAHELVLSTRSAFFQIILNKDWVSRNDDGYKIIDLRQIESANQNNVEFVLGYIYGMEYEDLCSKLDQRSFTEYLQFFLEVLELSDFFNLESFKNFLESLIANYITGETVIPILINAAYYNCRLLAFNCCWFLCTHVGMLFSKENIELVNQHFDSEIWQSLERVLREMRNSSASSPDSNKSWYDNKNFDWLALFRNNIRAFNDRFIDPKHRFVPIFDLKPREAEPKQRTKSSNRKASFVHGNTQTKSRQSSTTGEKIELRRPSHIDIERKSAWADRTDDTAIEDIDDFTEVMKKPRRRLSSRPSDGKSESKTESSSVLIDQTPRKSGKVVLHSAPEESNVDLPSLFPISSKSPNNDGLSEMDTSSAKMSGAFKKVSQKQRMKHIVVEEGEKSLSRDQQVWKKSSRAKSFNSSSSSSAKNNLPSLYDHNSSVSLNVSKKEKKKNHQLAPNTEFVSHGNLGGISPYLQKTAMKQASAAAESSSSRKDGSIVPPAPASAPASASAGPTMTLEEKLAAQQFEKWFAEQAKSVQKQLHKKKNKNLARELDVVYNAAETLPDFVQGSDDKTKKGKKKLKLKFQSRQVQE</sequence>
<dbReference type="PROSITE" id="PS50012">
    <property type="entry name" value="RCC1_3"/>
    <property type="match status" value="3"/>
</dbReference>
<dbReference type="eggNOG" id="KOG0783">
    <property type="taxonomic scope" value="Eukaryota"/>
</dbReference>
<feature type="region of interest" description="Disordered" evidence="3">
    <location>
        <begin position="1336"/>
        <end position="1362"/>
    </location>
</feature>
<dbReference type="PANTHER" id="PTHR22872">
    <property type="entry name" value="BTK-BINDING PROTEIN-RELATED"/>
    <property type="match status" value="1"/>
</dbReference>
<feature type="repeat" description="RCC1" evidence="2">
    <location>
        <begin position="141"/>
        <end position="201"/>
    </location>
</feature>
<dbReference type="InterPro" id="IPR000408">
    <property type="entry name" value="Reg_chr_condens"/>
</dbReference>
<dbReference type="InterPro" id="IPR051625">
    <property type="entry name" value="Signaling_Regulatory_Domain"/>
</dbReference>
<dbReference type="Gene3D" id="2.130.10.30">
    <property type="entry name" value="Regulator of chromosome condensation 1/beta-lactamase-inhibitor protein II"/>
    <property type="match status" value="1"/>
</dbReference>
<proteinExistence type="predicted"/>
<dbReference type="SUPFAM" id="SSF50985">
    <property type="entry name" value="RCC1/BLIP-II"/>
    <property type="match status" value="1"/>
</dbReference>
<dbReference type="Proteomes" id="UP000187013">
    <property type="component" value="Unassembled WGS sequence"/>
</dbReference>
<evidence type="ECO:0000313" key="6">
    <source>
        <dbReference type="Proteomes" id="UP000187013"/>
    </source>
</evidence>
<evidence type="ECO:0000256" key="3">
    <source>
        <dbReference type="SAM" id="MobiDB-lite"/>
    </source>
</evidence>
<feature type="compositionally biased region" description="Basic and acidic residues" evidence="3">
    <location>
        <begin position="1163"/>
        <end position="1173"/>
    </location>
</feature>
<dbReference type="InterPro" id="IPR011333">
    <property type="entry name" value="SKP1/BTB/POZ_sf"/>
</dbReference>
<accession>A0A1Q3A3K4</accession>
<feature type="region of interest" description="Disordered" evidence="3">
    <location>
        <begin position="1001"/>
        <end position="1042"/>
    </location>
</feature>
<dbReference type="PANTHER" id="PTHR22872:SF2">
    <property type="entry name" value="INHIBITOR OF BRUTON TYROSINE KINASE"/>
    <property type="match status" value="1"/>
</dbReference>
<comment type="caution">
    <text evidence="5">The sequence shown here is derived from an EMBL/GenBank/DDBJ whole genome shotgun (WGS) entry which is preliminary data.</text>
</comment>
<dbReference type="InterPro" id="IPR000210">
    <property type="entry name" value="BTB/POZ_dom"/>
</dbReference>
<feature type="repeat" description="RCC1" evidence="2">
    <location>
        <begin position="202"/>
        <end position="254"/>
    </location>
</feature>
<protein>
    <recommendedName>
        <fullName evidence="4">BTB domain-containing protein</fullName>
    </recommendedName>
</protein>
<dbReference type="OrthoDB" id="1893551at2759"/>